<dbReference type="GO" id="GO:0007156">
    <property type="term" value="P:homophilic cell adhesion via plasma membrane adhesion molecules"/>
    <property type="evidence" value="ECO:0007669"/>
    <property type="project" value="InterPro"/>
</dbReference>
<dbReference type="AlphaFoldDB" id="A0A2C9LHR8"/>
<organism evidence="3 4">
    <name type="scientific">Biomphalaria glabrata</name>
    <name type="common">Bloodfluke planorb</name>
    <name type="synonym">Freshwater snail</name>
    <dbReference type="NCBI Taxonomy" id="6526"/>
    <lineage>
        <taxon>Eukaryota</taxon>
        <taxon>Metazoa</taxon>
        <taxon>Spiralia</taxon>
        <taxon>Lophotrochozoa</taxon>
        <taxon>Mollusca</taxon>
        <taxon>Gastropoda</taxon>
        <taxon>Heterobranchia</taxon>
        <taxon>Euthyneura</taxon>
        <taxon>Panpulmonata</taxon>
        <taxon>Hygrophila</taxon>
        <taxon>Lymnaeoidea</taxon>
        <taxon>Planorbidae</taxon>
        <taxon>Biomphalaria</taxon>
    </lineage>
</organism>
<dbReference type="Gene3D" id="2.60.40.60">
    <property type="entry name" value="Cadherins"/>
    <property type="match status" value="1"/>
</dbReference>
<evidence type="ECO:0000313" key="4">
    <source>
        <dbReference type="Proteomes" id="UP000076420"/>
    </source>
</evidence>
<evidence type="ECO:0000313" key="3">
    <source>
        <dbReference type="EnsemblMetazoa" id="BGLB031311-PA"/>
    </source>
</evidence>
<evidence type="ECO:0000256" key="1">
    <source>
        <dbReference type="PROSITE-ProRule" id="PRU00043"/>
    </source>
</evidence>
<dbReference type="EnsemblMetazoa" id="BGLB031311-RA">
    <property type="protein sequence ID" value="BGLB031311-PA"/>
    <property type="gene ID" value="BGLB031311"/>
</dbReference>
<dbReference type="VEuPathDB" id="VectorBase:BGLAX_051112"/>
<feature type="domain" description="Cadherin" evidence="2">
    <location>
        <begin position="14"/>
        <end position="51"/>
    </location>
</feature>
<reference evidence="3" key="1">
    <citation type="submission" date="2020-05" db="UniProtKB">
        <authorList>
            <consortium name="EnsemblMetazoa"/>
        </authorList>
    </citation>
    <scope>IDENTIFICATION</scope>
    <source>
        <strain evidence="3">BB02</strain>
    </source>
</reference>
<protein>
    <recommendedName>
        <fullName evidence="2">Cadherin domain-containing protein</fullName>
    </recommendedName>
</protein>
<dbReference type="PROSITE" id="PS50268">
    <property type="entry name" value="CADHERIN_2"/>
    <property type="match status" value="1"/>
</dbReference>
<keyword evidence="1" id="KW-0106">Calcium</keyword>
<evidence type="ECO:0000259" key="2">
    <source>
        <dbReference type="PROSITE" id="PS50268"/>
    </source>
</evidence>
<dbReference type="Proteomes" id="UP000076420">
    <property type="component" value="Unassembled WGS sequence"/>
</dbReference>
<accession>A0A2C9LHR8</accession>
<proteinExistence type="predicted"/>
<dbReference type="KEGG" id="bgt:106074272"/>
<sequence length="105" mass="11528">MYAAAKGDVSQVYYNITVTARDNANITSLRRSAQTTLKITITDGDDQGPEFIYPNCIPSSQLNSKSCIRPKYLTSVISGNSSVSVNRELGKHTFIPPTLHINTHI</sequence>
<dbReference type="GO" id="GO:0005509">
    <property type="term" value="F:calcium ion binding"/>
    <property type="evidence" value="ECO:0007669"/>
    <property type="project" value="UniProtKB-UniRule"/>
</dbReference>
<dbReference type="VEuPathDB" id="VectorBase:BGLB031311"/>
<dbReference type="GO" id="GO:0016020">
    <property type="term" value="C:membrane"/>
    <property type="evidence" value="ECO:0007669"/>
    <property type="project" value="InterPro"/>
</dbReference>
<name>A0A2C9LHR8_BIOGL</name>
<gene>
    <name evidence="3" type="primary">106074272</name>
</gene>
<dbReference type="InterPro" id="IPR002126">
    <property type="entry name" value="Cadherin-like_dom"/>
</dbReference>